<name>A0A9W6YMR9_9STRA</name>
<dbReference type="Proteomes" id="UP001165121">
    <property type="component" value="Unassembled WGS sequence"/>
</dbReference>
<comment type="caution">
    <text evidence="1">The sequence shown here is derived from an EMBL/GenBank/DDBJ whole genome shotgun (WGS) entry which is preliminary data.</text>
</comment>
<proteinExistence type="predicted"/>
<evidence type="ECO:0000313" key="2">
    <source>
        <dbReference type="Proteomes" id="UP001165121"/>
    </source>
</evidence>
<reference evidence="1" key="1">
    <citation type="submission" date="2023-04" db="EMBL/GenBank/DDBJ databases">
        <title>Phytophthora fragariaefolia NBRC 109709.</title>
        <authorList>
            <person name="Ichikawa N."/>
            <person name="Sato H."/>
            <person name="Tonouchi N."/>
        </authorList>
    </citation>
    <scope>NUCLEOTIDE SEQUENCE</scope>
    <source>
        <strain evidence="1">NBRC 109709</strain>
    </source>
</reference>
<keyword evidence="2" id="KW-1185">Reference proteome</keyword>
<evidence type="ECO:0000313" key="1">
    <source>
        <dbReference type="EMBL" id="GMF82116.1"/>
    </source>
</evidence>
<dbReference type="EMBL" id="BSXT01010787">
    <property type="protein sequence ID" value="GMF82116.1"/>
    <property type="molecule type" value="Genomic_DNA"/>
</dbReference>
<organism evidence="1 2">
    <name type="scientific">Phytophthora fragariaefolia</name>
    <dbReference type="NCBI Taxonomy" id="1490495"/>
    <lineage>
        <taxon>Eukaryota</taxon>
        <taxon>Sar</taxon>
        <taxon>Stramenopiles</taxon>
        <taxon>Oomycota</taxon>
        <taxon>Peronosporomycetes</taxon>
        <taxon>Peronosporales</taxon>
        <taxon>Peronosporaceae</taxon>
        <taxon>Phytophthora</taxon>
    </lineage>
</organism>
<protein>
    <submittedName>
        <fullName evidence="1">Unnamed protein product</fullName>
    </submittedName>
</protein>
<dbReference type="AlphaFoldDB" id="A0A9W6YMR9"/>
<sequence>MSVWLMHASDSRAADNYLFFVEVANRYLLDFRNPCAAVVVAEDGVGAGLHGEAVVLVVDRVARDRDVVVLGQVEAVRVLGDAVARARVERETADGRILACDEAEGAEGRVLEREA</sequence>
<gene>
    <name evidence="1" type="ORF">Pfra01_002879600</name>
</gene>
<accession>A0A9W6YMR9</accession>